<dbReference type="Gene3D" id="2.170.130.10">
    <property type="entry name" value="TonB-dependent receptor, plug domain"/>
    <property type="match status" value="1"/>
</dbReference>
<dbReference type="InterPro" id="IPR008969">
    <property type="entry name" value="CarboxyPept-like_regulatory"/>
</dbReference>
<keyword evidence="12" id="KW-0732">Signal</keyword>
<protein>
    <submittedName>
        <fullName evidence="14">TonB-linked SusC/RagA family outer membrane protein</fullName>
    </submittedName>
</protein>
<keyword evidence="4" id="KW-0410">Iron transport</keyword>
<dbReference type="EMBL" id="JACIEP010000012">
    <property type="protein sequence ID" value="MBB4037262.1"/>
    <property type="molecule type" value="Genomic_DNA"/>
</dbReference>
<evidence type="ECO:0000313" key="15">
    <source>
        <dbReference type="Proteomes" id="UP000555103"/>
    </source>
</evidence>
<keyword evidence="15" id="KW-1185">Reference proteome</keyword>
<comment type="similarity">
    <text evidence="11">Belongs to the TonB-dependent receptor family.</text>
</comment>
<evidence type="ECO:0000256" key="11">
    <source>
        <dbReference type="PROSITE-ProRule" id="PRU01360"/>
    </source>
</evidence>
<evidence type="ECO:0000256" key="6">
    <source>
        <dbReference type="ARBA" id="ARBA00023004"/>
    </source>
</evidence>
<evidence type="ECO:0000256" key="2">
    <source>
        <dbReference type="ARBA" id="ARBA00022448"/>
    </source>
</evidence>
<evidence type="ECO:0000256" key="9">
    <source>
        <dbReference type="ARBA" id="ARBA00023136"/>
    </source>
</evidence>
<comment type="subcellular location">
    <subcellularLocation>
        <location evidence="1 11">Cell outer membrane</location>
        <topology evidence="1 11">Multi-pass membrane protein</topology>
    </subcellularLocation>
</comment>
<dbReference type="InterPro" id="IPR039426">
    <property type="entry name" value="TonB-dep_rcpt-like"/>
</dbReference>
<evidence type="ECO:0000256" key="5">
    <source>
        <dbReference type="ARBA" id="ARBA00022692"/>
    </source>
</evidence>
<evidence type="ECO:0000313" key="14">
    <source>
        <dbReference type="EMBL" id="MBB4037262.1"/>
    </source>
</evidence>
<keyword evidence="10 11" id="KW-0998">Cell outer membrane</keyword>
<evidence type="ECO:0000256" key="12">
    <source>
        <dbReference type="SAM" id="SignalP"/>
    </source>
</evidence>
<keyword evidence="8" id="KW-0798">TonB box</keyword>
<dbReference type="GO" id="GO:0006826">
    <property type="term" value="P:iron ion transport"/>
    <property type="evidence" value="ECO:0007669"/>
    <property type="project" value="UniProtKB-KW"/>
</dbReference>
<dbReference type="InterPro" id="IPR023997">
    <property type="entry name" value="TonB-dep_OMP_SusC/RagA_CS"/>
</dbReference>
<evidence type="ECO:0000256" key="3">
    <source>
        <dbReference type="ARBA" id="ARBA00022452"/>
    </source>
</evidence>
<dbReference type="InterPro" id="IPR023996">
    <property type="entry name" value="TonB-dep_OMP_SusC/RagA"/>
</dbReference>
<feature type="signal peptide" evidence="12">
    <location>
        <begin position="1"/>
        <end position="22"/>
    </location>
</feature>
<keyword evidence="9 11" id="KW-0472">Membrane</keyword>
<dbReference type="Pfam" id="PF07715">
    <property type="entry name" value="Plug"/>
    <property type="match status" value="1"/>
</dbReference>
<evidence type="ECO:0000256" key="1">
    <source>
        <dbReference type="ARBA" id="ARBA00004571"/>
    </source>
</evidence>
<dbReference type="NCBIfam" id="TIGR04057">
    <property type="entry name" value="SusC_RagA_signa"/>
    <property type="match status" value="1"/>
</dbReference>
<evidence type="ECO:0000256" key="4">
    <source>
        <dbReference type="ARBA" id="ARBA00022496"/>
    </source>
</evidence>
<dbReference type="PANTHER" id="PTHR32552">
    <property type="entry name" value="FERRICHROME IRON RECEPTOR-RELATED"/>
    <property type="match status" value="1"/>
</dbReference>
<dbReference type="Gene3D" id="2.40.170.20">
    <property type="entry name" value="TonB-dependent receptor, beta-barrel domain"/>
    <property type="match status" value="1"/>
</dbReference>
<dbReference type="InterPro" id="IPR012910">
    <property type="entry name" value="Plug_dom"/>
</dbReference>
<accession>A0A840CXW7</accession>
<dbReference type="PROSITE" id="PS52016">
    <property type="entry name" value="TONB_DEPENDENT_REC_3"/>
    <property type="match status" value="1"/>
</dbReference>
<organism evidence="14 15">
    <name type="scientific">Dysgonomonas hofstadii</name>
    <dbReference type="NCBI Taxonomy" id="637886"/>
    <lineage>
        <taxon>Bacteria</taxon>
        <taxon>Pseudomonadati</taxon>
        <taxon>Bacteroidota</taxon>
        <taxon>Bacteroidia</taxon>
        <taxon>Bacteroidales</taxon>
        <taxon>Dysgonomonadaceae</taxon>
        <taxon>Dysgonomonas</taxon>
    </lineage>
</organism>
<keyword evidence="7" id="KW-0406">Ion transport</keyword>
<dbReference type="InterPro" id="IPR036942">
    <property type="entry name" value="Beta-barrel_TonB_sf"/>
</dbReference>
<dbReference type="AlphaFoldDB" id="A0A840CXW7"/>
<evidence type="ECO:0000256" key="8">
    <source>
        <dbReference type="ARBA" id="ARBA00023077"/>
    </source>
</evidence>
<dbReference type="Proteomes" id="UP000555103">
    <property type="component" value="Unassembled WGS sequence"/>
</dbReference>
<evidence type="ECO:0000256" key="10">
    <source>
        <dbReference type="ARBA" id="ARBA00023237"/>
    </source>
</evidence>
<feature type="domain" description="TonB-dependent receptor plug" evidence="13">
    <location>
        <begin position="145"/>
        <end position="266"/>
    </location>
</feature>
<evidence type="ECO:0000256" key="7">
    <source>
        <dbReference type="ARBA" id="ARBA00023065"/>
    </source>
</evidence>
<keyword evidence="5 11" id="KW-0812">Transmembrane</keyword>
<reference evidence="14 15" key="1">
    <citation type="submission" date="2020-08" db="EMBL/GenBank/DDBJ databases">
        <title>Genomic Encyclopedia of Type Strains, Phase IV (KMG-IV): sequencing the most valuable type-strain genomes for metagenomic binning, comparative biology and taxonomic classification.</title>
        <authorList>
            <person name="Goeker M."/>
        </authorList>
    </citation>
    <scope>NUCLEOTIDE SEQUENCE [LARGE SCALE GENOMIC DNA]</scope>
    <source>
        <strain evidence="14 15">DSM 104969</strain>
    </source>
</reference>
<comment type="caution">
    <text evidence="14">The sequence shown here is derived from an EMBL/GenBank/DDBJ whole genome shotgun (WGS) entry which is preliminary data.</text>
</comment>
<dbReference type="InterPro" id="IPR037066">
    <property type="entry name" value="Plug_dom_sf"/>
</dbReference>
<name>A0A840CXW7_9BACT</name>
<dbReference type="SUPFAM" id="SSF49464">
    <property type="entry name" value="Carboxypeptidase regulatory domain-like"/>
    <property type="match status" value="1"/>
</dbReference>
<evidence type="ECO:0000259" key="13">
    <source>
        <dbReference type="Pfam" id="PF07715"/>
    </source>
</evidence>
<feature type="chain" id="PRO_5032378171" evidence="12">
    <location>
        <begin position="23"/>
        <end position="1114"/>
    </location>
</feature>
<keyword evidence="6" id="KW-0408">Iron</keyword>
<keyword evidence="2 11" id="KW-0813">Transport</keyword>
<dbReference type="PANTHER" id="PTHR32552:SF81">
    <property type="entry name" value="TONB-DEPENDENT OUTER MEMBRANE RECEPTOR"/>
    <property type="match status" value="1"/>
</dbReference>
<keyword evidence="3 11" id="KW-1134">Transmembrane beta strand</keyword>
<dbReference type="NCBIfam" id="TIGR04056">
    <property type="entry name" value="OMP_RagA_SusC"/>
    <property type="match status" value="1"/>
</dbReference>
<gene>
    <name evidence="14" type="ORF">GGR21_003179</name>
</gene>
<dbReference type="SUPFAM" id="SSF56935">
    <property type="entry name" value="Porins"/>
    <property type="match status" value="1"/>
</dbReference>
<dbReference type="RefSeq" id="WP_183308119.1">
    <property type="nucleotide sequence ID" value="NZ_JACIEP010000012.1"/>
</dbReference>
<proteinExistence type="inferred from homology"/>
<dbReference type="GO" id="GO:0009279">
    <property type="term" value="C:cell outer membrane"/>
    <property type="evidence" value="ECO:0007669"/>
    <property type="project" value="UniProtKB-SubCell"/>
</dbReference>
<sequence length="1114" mass="124146">MKKNLLLIILAALCMLPSILFAQQGQQAGNSDKQNKRTNKTIHGVVTDEYGVLAGATVYLQNKDQRIVVGVITGLQGEYLLNIPSEAEGLMIVTSFVGCETVKVPYTGQRVYNVYLGRDSKTLEAVVVEAKTIRRNNMGVNKENLGTASEYIDISDLGDMSVTSVTDMLQGKLANLDIVSASGDPGATSTIRIRGSASLNASNEPLIVIDGIPQDNEIDEDFNFASANVEDFGTMLNIAPSDIQSIEVLKDAAATALWGPRAANGVLIITTKRGGRHKPRFSFSQKLNYSFEPKALPLLNGQEYVTLMQDALWNWIKDGDFSQDRVKKLTNQKDILYDRSYEYFNEFNCNTDWLDLISRNTLNTTTDFSMDGGGEVATYRFSLGYENQDGTTRGFDYQRITSRLNLNIKFSEKFRIESRFSYVESDRNQPFGQTSQDLAIGTGDNELSEIYDVNDQIRKPVRNTAMIKMPNMSPYVLDKSGMPTDEYFSAPESSLQGVFPNPLAHVLESTNHTKLRSVSANFAVIYRPFDGFTINGNIAYTLSAIRNNGFLPSSVLNVKWANKNYNQGVEAQANKAVTYADIKLIYEKTINKKHAITTSFSDQINATDNNSYSISTAGSGAEEVSSPSSEGKIVSMASAWNKRREIGLVGSSNYVYDERYAFTLAGRMNANSNTGKNSRWTSIRPSISAVWRAKNEKFLKDVKLLNDWRVRVSWGKSDRVPNSNYTTGTFAYEDAYMDRPSIKPNRMQLDNLRPEVVTTYNLGTDVSLWKNKINLTLEYYNKKTSDLLMQNMSIQSSTGYNSIRWYNAGNIVNNGWEIILNLNDIVTAGDFKVSLTNVNISRNKNKITSMPDNLQAEKYTIGNGQYARKIMEGNPIGSIYGFVFEGVYQNDDETLARDAGGELIRDINGNTVPIRVDGTTRMRPGDAKYADLNHDGIIDERDIVYLGASFPTVTGGATLLLNYKAWTLRTTAHFRLGHSIVNMVRHDLEKMNNGNNQLKNVLNRWRYEGDDTDVPRALWGTNYNSLGSSKFVEDGSFLKIKDITLTYKLPQKFCKRLGLSRGTASITSYNLFTITNYSGQDPEVGVGSGAYGLAIDSNRTPPSRRVAFSVSFDF</sequence>